<name>A0A382QY38_9ZZZZ</name>
<organism evidence="1">
    <name type="scientific">marine metagenome</name>
    <dbReference type="NCBI Taxonomy" id="408172"/>
    <lineage>
        <taxon>unclassified sequences</taxon>
        <taxon>metagenomes</taxon>
        <taxon>ecological metagenomes</taxon>
    </lineage>
</organism>
<dbReference type="AlphaFoldDB" id="A0A382QY38"/>
<reference evidence="1" key="1">
    <citation type="submission" date="2018-05" db="EMBL/GenBank/DDBJ databases">
        <authorList>
            <person name="Lanie J.A."/>
            <person name="Ng W.-L."/>
            <person name="Kazmierczak K.M."/>
            <person name="Andrzejewski T.M."/>
            <person name="Davidsen T.M."/>
            <person name="Wayne K.J."/>
            <person name="Tettelin H."/>
            <person name="Glass J.I."/>
            <person name="Rusch D."/>
            <person name="Podicherti R."/>
            <person name="Tsui H.-C.T."/>
            <person name="Winkler M.E."/>
        </authorList>
    </citation>
    <scope>NUCLEOTIDE SEQUENCE</scope>
</reference>
<feature type="non-terminal residue" evidence="1">
    <location>
        <position position="1"/>
    </location>
</feature>
<accession>A0A382QY38</accession>
<protein>
    <submittedName>
        <fullName evidence="1">Uncharacterized protein</fullName>
    </submittedName>
</protein>
<sequence length="111" mass="13516">KSYLNKEHLQTFRLADEDGKKYLQIFNIYPEQNKYPCEKSTMEMFVQYLDLDGHEHELLKPLHDRMKNLKDPKLEKYIEAMHKAIFEELLLTEKRKAKPINFFEPYTCFQK</sequence>
<proteinExistence type="predicted"/>
<evidence type="ECO:0000313" key="1">
    <source>
        <dbReference type="EMBL" id="SVC90399.1"/>
    </source>
</evidence>
<dbReference type="EMBL" id="UINC01117754">
    <property type="protein sequence ID" value="SVC90399.1"/>
    <property type="molecule type" value="Genomic_DNA"/>
</dbReference>
<gene>
    <name evidence="1" type="ORF">METZ01_LOCUS343253</name>
</gene>